<accession>A0ABR8LE06</accession>
<dbReference type="SUPFAM" id="SSF55729">
    <property type="entry name" value="Acyl-CoA N-acyltransferases (Nat)"/>
    <property type="match status" value="1"/>
</dbReference>
<organism evidence="4 5">
    <name type="scientific">Salinimonas profundi</name>
    <dbReference type="NCBI Taxonomy" id="2729140"/>
    <lineage>
        <taxon>Bacteria</taxon>
        <taxon>Pseudomonadati</taxon>
        <taxon>Pseudomonadota</taxon>
        <taxon>Gammaproteobacteria</taxon>
        <taxon>Alteromonadales</taxon>
        <taxon>Alteromonadaceae</taxon>
        <taxon>Alteromonas/Salinimonas group</taxon>
        <taxon>Salinimonas</taxon>
    </lineage>
</organism>
<evidence type="ECO:0000256" key="1">
    <source>
        <dbReference type="ARBA" id="ARBA00022679"/>
    </source>
</evidence>
<dbReference type="PROSITE" id="PS51186">
    <property type="entry name" value="GNAT"/>
    <property type="match status" value="1"/>
</dbReference>
<keyword evidence="2" id="KW-0012">Acyltransferase</keyword>
<dbReference type="EMBL" id="JABBXD010000001">
    <property type="protein sequence ID" value="MBD3584522.1"/>
    <property type="molecule type" value="Genomic_DNA"/>
</dbReference>
<evidence type="ECO:0000313" key="5">
    <source>
        <dbReference type="Proteomes" id="UP000624419"/>
    </source>
</evidence>
<dbReference type="InterPro" id="IPR050832">
    <property type="entry name" value="Bact_Acetyltransf"/>
</dbReference>
<keyword evidence="1" id="KW-0808">Transferase</keyword>
<evidence type="ECO:0000259" key="3">
    <source>
        <dbReference type="PROSITE" id="PS51186"/>
    </source>
</evidence>
<name>A0ABR8LE06_9ALTE</name>
<dbReference type="RefSeq" id="WP_191021976.1">
    <property type="nucleotide sequence ID" value="NZ_JABBXD010000001.1"/>
</dbReference>
<dbReference type="CDD" id="cd04301">
    <property type="entry name" value="NAT_SF"/>
    <property type="match status" value="1"/>
</dbReference>
<dbReference type="PANTHER" id="PTHR43877">
    <property type="entry name" value="AMINOALKYLPHOSPHONATE N-ACETYLTRANSFERASE-RELATED-RELATED"/>
    <property type="match status" value="1"/>
</dbReference>
<evidence type="ECO:0000256" key="2">
    <source>
        <dbReference type="ARBA" id="ARBA00023315"/>
    </source>
</evidence>
<dbReference type="Proteomes" id="UP000624419">
    <property type="component" value="Unassembled WGS sequence"/>
</dbReference>
<reference evidence="4 5" key="1">
    <citation type="submission" date="2020-04" db="EMBL/GenBank/DDBJ databases">
        <title>Salinimonas sp. HHU 13199.</title>
        <authorList>
            <person name="Cui X."/>
            <person name="Zhang D."/>
        </authorList>
    </citation>
    <scope>NUCLEOTIDE SEQUENCE [LARGE SCALE GENOMIC DNA]</scope>
    <source>
        <strain evidence="4 5">HHU 13199</strain>
    </source>
</reference>
<proteinExistence type="predicted"/>
<protein>
    <submittedName>
        <fullName evidence="4">GNAT family N-acetyltransferase</fullName>
    </submittedName>
</protein>
<sequence length="149" mass="17090">MNVSFLAEQSHHSKTIAQWYYDEWAKNYNVPFNAVFEDVKSKSKSKNDVPLCFVATENNEAVGAVELKLYENKQYDYKHWLGGLFVIPGYRRLGIGKKLIQLALDHSQKLGIEDLYLQCKNEHSYLYSSFGFTGIHLLSDSTCVMVRGV</sequence>
<gene>
    <name evidence="4" type="ORF">HHX48_02095</name>
</gene>
<feature type="domain" description="N-acetyltransferase" evidence="3">
    <location>
        <begin position="1"/>
        <end position="149"/>
    </location>
</feature>
<keyword evidence="5" id="KW-1185">Reference proteome</keyword>
<dbReference type="Pfam" id="PF00583">
    <property type="entry name" value="Acetyltransf_1"/>
    <property type="match status" value="1"/>
</dbReference>
<evidence type="ECO:0000313" key="4">
    <source>
        <dbReference type="EMBL" id="MBD3584522.1"/>
    </source>
</evidence>
<dbReference type="InterPro" id="IPR000182">
    <property type="entry name" value="GNAT_dom"/>
</dbReference>
<comment type="caution">
    <text evidence="4">The sequence shown here is derived from an EMBL/GenBank/DDBJ whole genome shotgun (WGS) entry which is preliminary data.</text>
</comment>
<dbReference type="Gene3D" id="3.40.630.30">
    <property type="match status" value="1"/>
</dbReference>
<dbReference type="InterPro" id="IPR016181">
    <property type="entry name" value="Acyl_CoA_acyltransferase"/>
</dbReference>